<sequence>LQAEREEQERQEKERKEKERERLELKDREFREVELDELRHLLEDNHSAITEWKADAAENAKWERYIKCDGHPDPAVQQDINTFITLWRDDPEVRIKPVLQQCHLALQLVEELETLLKDAADTREANIYKEALVTMQELIHRKHLLTAEEILKRANEDTDTETGNMKTVVRDENITLCLWANLEKNPRFKGLNFDDTGFGFELPKQLAVSDVAVRILHTRYDHLSLLAWMTHAKIHTANQSRSEGWKERSAVRKNSAQPPEGRRSHIQTQMEVVLTSPAEELTAADQTDRVLVVDLMEYTPLGGVFYFDVFHLPPQARRVNEWEIRQLLDTGLQMFCYPTGKTSSPENEAHTCPPVGVSVRLPDCVVFLEPPLVARWDTQWRTDGITDVSYSQEEDNVSFKMDSFHAFVLMQETYINLPLQRWELRPLGRDSAVFTFNGAFITLIITVQGDRCMLQSDDHRGLSHILGQWLSSAVLQRAMIKAGVNVFVNEFTDRYVSSCGKDPLTEHAAYEQMALVASACAFSWSKWNTKCSAEHLMVQACEHHGPGPVSKDSWHLYLLGAQMSQKLEMRENGQTLSLDHHPGSEFHSTFIHMLQEDMSDDGRARSRDSSFLFVNTVQSLLCATRPLMFS</sequence>
<dbReference type="OMA" id="FTRCEKT"/>
<dbReference type="PRINTS" id="PR02043">
    <property type="entry name" value="CANCERSCCP1"/>
</dbReference>
<feature type="region of interest" description="Disordered" evidence="3">
    <location>
        <begin position="239"/>
        <end position="264"/>
    </location>
</feature>
<reference evidence="5" key="2">
    <citation type="submission" date="2025-08" db="UniProtKB">
        <authorList>
            <consortium name="Ensembl"/>
        </authorList>
    </citation>
    <scope>IDENTIFICATION</scope>
</reference>
<dbReference type="GeneTree" id="ENSGT00390000004708"/>
<dbReference type="GO" id="GO:0048487">
    <property type="term" value="F:beta-tubulin binding"/>
    <property type="evidence" value="ECO:0007669"/>
    <property type="project" value="TreeGrafter"/>
</dbReference>
<dbReference type="PANTHER" id="PTHR20929:SF11">
    <property type="entry name" value="DYNEIN AXONEMAL INTERMEDIATE CHAIN 7"/>
    <property type="match status" value="1"/>
</dbReference>
<evidence type="ECO:0000256" key="3">
    <source>
        <dbReference type="SAM" id="MobiDB-lite"/>
    </source>
</evidence>
<reference evidence="5" key="3">
    <citation type="submission" date="2025-09" db="UniProtKB">
        <authorList>
            <consortium name="Ensembl"/>
        </authorList>
    </citation>
    <scope>IDENTIFICATION</scope>
</reference>
<feature type="region of interest" description="Disordered" evidence="3">
    <location>
        <begin position="1"/>
        <end position="21"/>
    </location>
</feature>
<dbReference type="Pfam" id="PF15927">
    <property type="entry name" value="Casc1_N"/>
    <property type="match status" value="1"/>
</dbReference>
<dbReference type="STRING" id="244447.ENSCSEP00000023080"/>
<proteinExistence type="inferred from homology"/>
<feature type="domain" description="IC97/Casc1 N-terminal" evidence="4">
    <location>
        <begin position="1"/>
        <end position="187"/>
    </location>
</feature>
<dbReference type="Proteomes" id="UP000265120">
    <property type="component" value="Chromosome 8"/>
</dbReference>
<accession>A0A3P8WER5</accession>
<evidence type="ECO:0000313" key="6">
    <source>
        <dbReference type="Proteomes" id="UP000265120"/>
    </source>
</evidence>
<dbReference type="GO" id="GO:0008017">
    <property type="term" value="F:microtubule binding"/>
    <property type="evidence" value="ECO:0007669"/>
    <property type="project" value="TreeGrafter"/>
</dbReference>
<dbReference type="InterPro" id="IPR031826">
    <property type="entry name" value="IC97/Casc1_N"/>
</dbReference>
<reference evidence="5 6" key="1">
    <citation type="journal article" date="2014" name="Nat. Genet.">
        <title>Whole-genome sequence of a flatfish provides insights into ZW sex chromosome evolution and adaptation to a benthic lifestyle.</title>
        <authorList>
            <person name="Chen S."/>
            <person name="Zhang G."/>
            <person name="Shao C."/>
            <person name="Huang Q."/>
            <person name="Liu G."/>
            <person name="Zhang P."/>
            <person name="Song W."/>
            <person name="An N."/>
            <person name="Chalopin D."/>
            <person name="Volff J.N."/>
            <person name="Hong Y."/>
            <person name="Li Q."/>
            <person name="Sha Z."/>
            <person name="Zhou H."/>
            <person name="Xie M."/>
            <person name="Yu Q."/>
            <person name="Liu Y."/>
            <person name="Xiang H."/>
            <person name="Wang N."/>
            <person name="Wu K."/>
            <person name="Yang C."/>
            <person name="Zhou Q."/>
            <person name="Liao X."/>
            <person name="Yang L."/>
            <person name="Hu Q."/>
            <person name="Zhang J."/>
            <person name="Meng L."/>
            <person name="Jin L."/>
            <person name="Tian Y."/>
            <person name="Lian J."/>
            <person name="Yang J."/>
            <person name="Miao G."/>
            <person name="Liu S."/>
            <person name="Liang Z."/>
            <person name="Yan F."/>
            <person name="Li Y."/>
            <person name="Sun B."/>
            <person name="Zhang H."/>
            <person name="Zhang J."/>
            <person name="Zhu Y."/>
            <person name="Du M."/>
            <person name="Zhao Y."/>
            <person name="Schartl M."/>
            <person name="Tang Q."/>
            <person name="Wang J."/>
        </authorList>
    </citation>
    <scope>NUCLEOTIDE SEQUENCE</scope>
</reference>
<evidence type="ECO:0000256" key="2">
    <source>
        <dbReference type="ARBA" id="ARBA00024414"/>
    </source>
</evidence>
<organism evidence="5 6">
    <name type="scientific">Cynoglossus semilaevis</name>
    <name type="common">Tongue sole</name>
    <dbReference type="NCBI Taxonomy" id="244447"/>
    <lineage>
        <taxon>Eukaryota</taxon>
        <taxon>Metazoa</taxon>
        <taxon>Chordata</taxon>
        <taxon>Craniata</taxon>
        <taxon>Vertebrata</taxon>
        <taxon>Euteleostomi</taxon>
        <taxon>Actinopterygii</taxon>
        <taxon>Neopterygii</taxon>
        <taxon>Teleostei</taxon>
        <taxon>Neoteleostei</taxon>
        <taxon>Acanthomorphata</taxon>
        <taxon>Carangaria</taxon>
        <taxon>Pleuronectiformes</taxon>
        <taxon>Pleuronectoidei</taxon>
        <taxon>Cynoglossidae</taxon>
        <taxon>Cynoglossinae</taxon>
        <taxon>Cynoglossus</taxon>
    </lineage>
</organism>
<dbReference type="InParanoid" id="A0A3P8WER5"/>
<dbReference type="GO" id="GO:0005930">
    <property type="term" value="C:axoneme"/>
    <property type="evidence" value="ECO:0007669"/>
    <property type="project" value="TreeGrafter"/>
</dbReference>
<keyword evidence="6" id="KW-1185">Reference proteome</keyword>
<evidence type="ECO:0000259" key="4">
    <source>
        <dbReference type="Pfam" id="PF15927"/>
    </source>
</evidence>
<dbReference type="AlphaFoldDB" id="A0A3P8WER5"/>
<evidence type="ECO:0000313" key="5">
    <source>
        <dbReference type="Ensembl" id="ENSCSEP00000023080.1"/>
    </source>
</evidence>
<dbReference type="Ensembl" id="ENSCSET00000023380.1">
    <property type="protein sequence ID" value="ENSCSEP00000023080.1"/>
    <property type="gene ID" value="ENSCSEG00000014711.1"/>
</dbReference>
<dbReference type="PANTHER" id="PTHR20929">
    <property type="entry name" value="LUNG ADENOMA SUSCEPTIBILITY 1-RELATED"/>
    <property type="match status" value="1"/>
</dbReference>
<name>A0A3P8WER5_CYNSE</name>
<dbReference type="FunCoup" id="A0A3P8WER5">
    <property type="interactions" value="483"/>
</dbReference>
<dbReference type="InterPro" id="IPR023247">
    <property type="entry name" value="IC97/Dnai7-like"/>
</dbReference>
<protein>
    <recommendedName>
        <fullName evidence="2">Dynein axonemal intermediate chain 7</fullName>
    </recommendedName>
</protein>
<comment type="similarity">
    <text evidence="1">Belongs to the DNAI7 family.</text>
</comment>
<evidence type="ECO:0000256" key="1">
    <source>
        <dbReference type="ARBA" id="ARBA00024332"/>
    </source>
</evidence>